<dbReference type="EMBL" id="BONI01000006">
    <property type="protein sequence ID" value="GIG04227.1"/>
    <property type="molecule type" value="Genomic_DNA"/>
</dbReference>
<protein>
    <submittedName>
        <fullName evidence="2">Uncharacterized protein</fullName>
    </submittedName>
</protein>
<dbReference type="AlphaFoldDB" id="A0A8J3KJM0"/>
<name>A0A8J3KJM0_9ACTN</name>
<evidence type="ECO:0000313" key="3">
    <source>
        <dbReference type="Proteomes" id="UP000630887"/>
    </source>
</evidence>
<keyword evidence="1" id="KW-0812">Transmembrane</keyword>
<sequence>MRSSSMDSEANVAQDSHTRHMDAILGSIVGGILAIAGGLFVSIASDRKERVKWQRDAQIKASAELVSALQVVIRRLREIAFMGDKTSKEAETALSLYHDATSMWNSAMYSVILVSSPRLTDLVLSLDREVDRLCARAREQEWSRADFRRERLTIGRLSAQYLDAARGVAGLPKLQLNSAWSWEMTTAEEVEPIDAE</sequence>
<comment type="caution">
    <text evidence="2">The sequence shown here is derived from an EMBL/GenBank/DDBJ whole genome shotgun (WGS) entry which is preliminary data.</text>
</comment>
<keyword evidence="3" id="KW-1185">Reference proteome</keyword>
<proteinExistence type="predicted"/>
<keyword evidence="1" id="KW-1133">Transmembrane helix</keyword>
<reference evidence="2 3" key="1">
    <citation type="submission" date="2021-01" db="EMBL/GenBank/DDBJ databases">
        <title>Whole genome shotgun sequence of Catellatospora coxensis NBRC 107359.</title>
        <authorList>
            <person name="Komaki H."/>
            <person name="Tamura T."/>
        </authorList>
    </citation>
    <scope>NUCLEOTIDE SEQUENCE [LARGE SCALE GENOMIC DNA]</scope>
    <source>
        <strain evidence="2 3">NBRC 107359</strain>
    </source>
</reference>
<evidence type="ECO:0000313" key="2">
    <source>
        <dbReference type="EMBL" id="GIG04227.1"/>
    </source>
</evidence>
<gene>
    <name evidence="2" type="ORF">Cco03nite_09270</name>
</gene>
<accession>A0A8J3KJM0</accession>
<keyword evidence="1" id="KW-0472">Membrane</keyword>
<evidence type="ECO:0000256" key="1">
    <source>
        <dbReference type="SAM" id="Phobius"/>
    </source>
</evidence>
<organism evidence="2 3">
    <name type="scientific">Catellatospora coxensis</name>
    <dbReference type="NCBI Taxonomy" id="310354"/>
    <lineage>
        <taxon>Bacteria</taxon>
        <taxon>Bacillati</taxon>
        <taxon>Actinomycetota</taxon>
        <taxon>Actinomycetes</taxon>
        <taxon>Micromonosporales</taxon>
        <taxon>Micromonosporaceae</taxon>
        <taxon>Catellatospora</taxon>
    </lineage>
</organism>
<dbReference type="Proteomes" id="UP000630887">
    <property type="component" value="Unassembled WGS sequence"/>
</dbReference>
<feature type="transmembrane region" description="Helical" evidence="1">
    <location>
        <begin position="23"/>
        <end position="45"/>
    </location>
</feature>